<dbReference type="EMBL" id="JBHSOW010000106">
    <property type="protein sequence ID" value="MFC5652888.1"/>
    <property type="molecule type" value="Genomic_DNA"/>
</dbReference>
<comment type="similarity">
    <text evidence="1 5">Belongs to the transferase hexapeptide repeat family.</text>
</comment>
<dbReference type="InterPro" id="IPR011004">
    <property type="entry name" value="Trimer_LpxA-like_sf"/>
</dbReference>
<protein>
    <recommendedName>
        <fullName evidence="2 5">Serine acetyltransferase</fullName>
        <ecNumber evidence="5">2.3.1.30</ecNumber>
    </recommendedName>
</protein>
<dbReference type="CDD" id="cd03354">
    <property type="entry name" value="LbH_SAT"/>
    <property type="match status" value="1"/>
</dbReference>
<dbReference type="PIRSF" id="PIRSF000441">
    <property type="entry name" value="CysE"/>
    <property type="match status" value="1"/>
</dbReference>
<gene>
    <name evidence="6" type="primary">epsC</name>
    <name evidence="6" type="ORF">ACFPYJ_28045</name>
</gene>
<dbReference type="PANTHER" id="PTHR42811">
    <property type="entry name" value="SERINE ACETYLTRANSFERASE"/>
    <property type="match status" value="1"/>
</dbReference>
<comment type="caution">
    <text evidence="6">The sequence shown here is derived from an EMBL/GenBank/DDBJ whole genome shotgun (WGS) entry which is preliminary data.</text>
</comment>
<proteinExistence type="inferred from homology"/>
<dbReference type="NCBIfam" id="NF041874">
    <property type="entry name" value="EPS_EpsC"/>
    <property type="match status" value="1"/>
</dbReference>
<accession>A0ABW0W3X0</accession>
<keyword evidence="7" id="KW-1185">Reference proteome</keyword>
<dbReference type="InterPro" id="IPR005881">
    <property type="entry name" value="Ser_O-AcTrfase"/>
</dbReference>
<dbReference type="Proteomes" id="UP001596047">
    <property type="component" value="Unassembled WGS sequence"/>
</dbReference>
<dbReference type="InterPro" id="IPR001451">
    <property type="entry name" value="Hexapep"/>
</dbReference>
<evidence type="ECO:0000256" key="3">
    <source>
        <dbReference type="ARBA" id="ARBA00022679"/>
    </source>
</evidence>
<dbReference type="Pfam" id="PF00132">
    <property type="entry name" value="Hexapep"/>
    <property type="match status" value="1"/>
</dbReference>
<keyword evidence="3 5" id="KW-0808">Transferase</keyword>
<comment type="catalytic activity">
    <reaction evidence="5">
        <text>L-serine + acetyl-CoA = O-acetyl-L-serine + CoA</text>
        <dbReference type="Rhea" id="RHEA:24560"/>
        <dbReference type="ChEBI" id="CHEBI:33384"/>
        <dbReference type="ChEBI" id="CHEBI:57287"/>
        <dbReference type="ChEBI" id="CHEBI:57288"/>
        <dbReference type="ChEBI" id="CHEBI:58340"/>
        <dbReference type="EC" id="2.3.1.30"/>
    </reaction>
</comment>
<dbReference type="RefSeq" id="WP_379191542.1">
    <property type="nucleotide sequence ID" value="NZ_JBHSOW010000106.1"/>
</dbReference>
<dbReference type="Gene3D" id="2.160.10.10">
    <property type="entry name" value="Hexapeptide repeat proteins"/>
    <property type="match status" value="1"/>
</dbReference>
<dbReference type="SUPFAM" id="SSF51161">
    <property type="entry name" value="Trimeric LpxA-like enzymes"/>
    <property type="match status" value="1"/>
</dbReference>
<evidence type="ECO:0000313" key="7">
    <source>
        <dbReference type="Proteomes" id="UP001596047"/>
    </source>
</evidence>
<evidence type="ECO:0000313" key="6">
    <source>
        <dbReference type="EMBL" id="MFC5652888.1"/>
    </source>
</evidence>
<reference evidence="7" key="1">
    <citation type="journal article" date="2019" name="Int. J. Syst. Evol. Microbiol.">
        <title>The Global Catalogue of Microorganisms (GCM) 10K type strain sequencing project: providing services to taxonomists for standard genome sequencing and annotation.</title>
        <authorList>
            <consortium name="The Broad Institute Genomics Platform"/>
            <consortium name="The Broad Institute Genome Sequencing Center for Infectious Disease"/>
            <person name="Wu L."/>
            <person name="Ma J."/>
        </authorList>
    </citation>
    <scope>NUCLEOTIDE SEQUENCE [LARGE SCALE GENOMIC DNA]</scope>
    <source>
        <strain evidence="7">CGMCC 1.3240</strain>
    </source>
</reference>
<evidence type="ECO:0000256" key="1">
    <source>
        <dbReference type="ARBA" id="ARBA00007274"/>
    </source>
</evidence>
<organism evidence="6 7">
    <name type="scientific">Paenibacillus solisilvae</name>
    <dbReference type="NCBI Taxonomy" id="2486751"/>
    <lineage>
        <taxon>Bacteria</taxon>
        <taxon>Bacillati</taxon>
        <taxon>Bacillota</taxon>
        <taxon>Bacilli</taxon>
        <taxon>Bacillales</taxon>
        <taxon>Paenibacillaceae</taxon>
        <taxon>Paenibacillus</taxon>
    </lineage>
</organism>
<dbReference type="EC" id="2.3.1.30" evidence="5"/>
<keyword evidence="4 5" id="KW-0012">Acyltransferase</keyword>
<evidence type="ECO:0000256" key="2">
    <source>
        <dbReference type="ARBA" id="ARBA00018522"/>
    </source>
</evidence>
<dbReference type="InterPro" id="IPR045304">
    <property type="entry name" value="LbH_SAT"/>
</dbReference>
<name>A0ABW0W3X0_9BACL</name>
<evidence type="ECO:0000256" key="5">
    <source>
        <dbReference type="PIRNR" id="PIRNR000441"/>
    </source>
</evidence>
<dbReference type="InterPro" id="IPR053376">
    <property type="entry name" value="Serine_acetyltransferase"/>
</dbReference>
<sequence>MANANKYRHVLRQINKDLNDCAKTKSPVMKVISFFTNINFQVLFLYRHVYYLKNKSALHKLIMIVFNYISRTMFQCYIAEKATIGSGLNLPHPTGIVIGEDVIIGNNVTIYQQVTLGSHGKQSSGRAYPIIEDNAIIYAGAKLIGNITVGRNSVIGANAVVNKDVPPDSIAVGVPAKIINKRDDQSG</sequence>
<evidence type="ECO:0000256" key="4">
    <source>
        <dbReference type="ARBA" id="ARBA00023315"/>
    </source>
</evidence>